<dbReference type="GO" id="GO:0000155">
    <property type="term" value="F:phosphorelay sensor kinase activity"/>
    <property type="evidence" value="ECO:0007669"/>
    <property type="project" value="InterPro"/>
</dbReference>
<evidence type="ECO:0000259" key="21">
    <source>
        <dbReference type="PROSITE" id="PS50894"/>
    </source>
</evidence>
<dbReference type="GO" id="GO:0005886">
    <property type="term" value="C:plasma membrane"/>
    <property type="evidence" value="ECO:0007669"/>
    <property type="project" value="UniProtKB-SubCell"/>
</dbReference>
<dbReference type="InterPro" id="IPR003661">
    <property type="entry name" value="HisK_dim/P_dom"/>
</dbReference>
<dbReference type="RefSeq" id="WP_125435089.1">
    <property type="nucleotide sequence ID" value="NZ_RWIU01000001.1"/>
</dbReference>
<feature type="signal peptide" evidence="18">
    <location>
        <begin position="1"/>
        <end position="18"/>
    </location>
</feature>
<evidence type="ECO:0000256" key="1">
    <source>
        <dbReference type="ARBA" id="ARBA00000085"/>
    </source>
</evidence>
<dbReference type="InterPro" id="IPR015943">
    <property type="entry name" value="WD40/YVTN_repeat-like_dom_sf"/>
</dbReference>
<proteinExistence type="predicted"/>
<evidence type="ECO:0000259" key="20">
    <source>
        <dbReference type="PROSITE" id="PS50110"/>
    </source>
</evidence>
<dbReference type="AlphaFoldDB" id="A0A3R9P7I4"/>
<evidence type="ECO:0000256" key="3">
    <source>
        <dbReference type="ARBA" id="ARBA00012438"/>
    </source>
</evidence>
<evidence type="ECO:0000256" key="11">
    <source>
        <dbReference type="ARBA" id="ARBA00022989"/>
    </source>
</evidence>
<dbReference type="FunFam" id="3.30.565.10:FF:000010">
    <property type="entry name" value="Sensor histidine kinase RcsC"/>
    <property type="match status" value="1"/>
</dbReference>
<dbReference type="InterPro" id="IPR011123">
    <property type="entry name" value="Y_Y_Y"/>
</dbReference>
<evidence type="ECO:0000256" key="6">
    <source>
        <dbReference type="ARBA" id="ARBA00022679"/>
    </source>
</evidence>
<dbReference type="Pfam" id="PF00072">
    <property type="entry name" value="Response_reg"/>
    <property type="match status" value="1"/>
</dbReference>
<dbReference type="CDD" id="cd16922">
    <property type="entry name" value="HATPase_EvgS-ArcB-TorS-like"/>
    <property type="match status" value="1"/>
</dbReference>
<dbReference type="SMART" id="SM00388">
    <property type="entry name" value="HisKA"/>
    <property type="match status" value="1"/>
</dbReference>
<keyword evidence="13" id="KW-0472">Membrane</keyword>
<dbReference type="Gene3D" id="1.10.287.130">
    <property type="match status" value="1"/>
</dbReference>
<feature type="domain" description="HPt" evidence="21">
    <location>
        <begin position="1114"/>
        <end position="1216"/>
    </location>
</feature>
<dbReference type="Pfam" id="PF00512">
    <property type="entry name" value="HisKA"/>
    <property type="match status" value="1"/>
</dbReference>
<keyword evidence="11" id="KW-1133">Transmembrane helix</keyword>
<keyword evidence="10" id="KW-0067">ATP-binding</keyword>
<comment type="catalytic activity">
    <reaction evidence="1">
        <text>ATP + protein L-histidine = ADP + protein N-phospho-L-histidine.</text>
        <dbReference type="EC" id="2.7.13.3"/>
    </reaction>
</comment>
<dbReference type="SUPFAM" id="SSF55874">
    <property type="entry name" value="ATPase domain of HSP90 chaperone/DNA topoisomerase II/histidine kinase"/>
    <property type="match status" value="1"/>
</dbReference>
<dbReference type="InterPro" id="IPR011006">
    <property type="entry name" value="CheY-like_superfamily"/>
</dbReference>
<reference evidence="22 23" key="1">
    <citation type="submission" date="2018-12" db="EMBL/GenBank/DDBJ databases">
        <authorList>
            <person name="Feng G."/>
            <person name="Zhu H."/>
        </authorList>
    </citation>
    <scope>NUCLEOTIDE SEQUENCE [LARGE SCALE GENOMIC DNA]</scope>
    <source>
        <strain evidence="22 23">LMG 26000</strain>
    </source>
</reference>
<dbReference type="InterPro" id="IPR003594">
    <property type="entry name" value="HATPase_dom"/>
</dbReference>
<dbReference type="Proteomes" id="UP000270291">
    <property type="component" value="Unassembled WGS sequence"/>
</dbReference>
<evidence type="ECO:0000256" key="18">
    <source>
        <dbReference type="SAM" id="SignalP"/>
    </source>
</evidence>
<dbReference type="InterPro" id="IPR001789">
    <property type="entry name" value="Sig_transdc_resp-reg_receiver"/>
</dbReference>
<feature type="domain" description="Response regulatory" evidence="20">
    <location>
        <begin position="961"/>
        <end position="1078"/>
    </location>
</feature>
<dbReference type="InterPro" id="IPR011110">
    <property type="entry name" value="Reg_prop"/>
</dbReference>
<evidence type="ECO:0000256" key="16">
    <source>
        <dbReference type="PROSITE-ProRule" id="PRU00110"/>
    </source>
</evidence>
<dbReference type="PROSITE" id="PS50109">
    <property type="entry name" value="HIS_KIN"/>
    <property type="match status" value="1"/>
</dbReference>
<dbReference type="InterPro" id="IPR004358">
    <property type="entry name" value="Sig_transdc_His_kin-like_C"/>
</dbReference>
<dbReference type="PROSITE" id="PS50110">
    <property type="entry name" value="RESPONSE_REGULATORY"/>
    <property type="match status" value="1"/>
</dbReference>
<dbReference type="PANTHER" id="PTHR45339">
    <property type="entry name" value="HYBRID SIGNAL TRANSDUCTION HISTIDINE KINASE J"/>
    <property type="match status" value="1"/>
</dbReference>
<dbReference type="FunFam" id="1.10.287.130:FF:000002">
    <property type="entry name" value="Two-component osmosensing histidine kinase"/>
    <property type="match status" value="1"/>
</dbReference>
<feature type="chain" id="PRO_5018733424" description="Sensory/regulatory protein RpfC" evidence="18">
    <location>
        <begin position="19"/>
        <end position="1216"/>
    </location>
</feature>
<evidence type="ECO:0000313" key="23">
    <source>
        <dbReference type="Proteomes" id="UP000270291"/>
    </source>
</evidence>
<dbReference type="Gene3D" id="2.130.10.10">
    <property type="entry name" value="YVTN repeat-like/Quinoprotein amine dehydrogenase"/>
    <property type="match status" value="3"/>
</dbReference>
<evidence type="ECO:0000256" key="4">
    <source>
        <dbReference type="ARBA" id="ARBA00022475"/>
    </source>
</evidence>
<evidence type="ECO:0000256" key="15">
    <source>
        <dbReference type="ARBA" id="ARBA00068150"/>
    </source>
</evidence>
<gene>
    <name evidence="22" type="ORF">EI293_01635</name>
</gene>
<dbReference type="Gene3D" id="2.60.40.10">
    <property type="entry name" value="Immunoglobulins"/>
    <property type="match status" value="1"/>
</dbReference>
<dbReference type="Pfam" id="PF07494">
    <property type="entry name" value="Reg_prop"/>
    <property type="match status" value="2"/>
</dbReference>
<evidence type="ECO:0000256" key="12">
    <source>
        <dbReference type="ARBA" id="ARBA00023012"/>
    </source>
</evidence>
<keyword evidence="8" id="KW-0547">Nucleotide-binding</keyword>
<dbReference type="OrthoDB" id="9797097at2"/>
<evidence type="ECO:0000256" key="9">
    <source>
        <dbReference type="ARBA" id="ARBA00022777"/>
    </source>
</evidence>
<keyword evidence="12" id="KW-0902">Two-component regulatory system</keyword>
<keyword evidence="7" id="KW-0812">Transmembrane</keyword>
<dbReference type="PRINTS" id="PR00344">
    <property type="entry name" value="BCTRLSENSOR"/>
</dbReference>
<dbReference type="EMBL" id="RWIU01000001">
    <property type="protein sequence ID" value="RSK45900.1"/>
    <property type="molecule type" value="Genomic_DNA"/>
</dbReference>
<evidence type="ECO:0000313" key="22">
    <source>
        <dbReference type="EMBL" id="RSK45900.1"/>
    </source>
</evidence>
<comment type="subunit">
    <text evidence="14">At low DSF concentrations, interacts with RpfF.</text>
</comment>
<organism evidence="22 23">
    <name type="scientific">Hymenobacter perfusus</name>
    <dbReference type="NCBI Taxonomy" id="1236770"/>
    <lineage>
        <taxon>Bacteria</taxon>
        <taxon>Pseudomonadati</taxon>
        <taxon>Bacteroidota</taxon>
        <taxon>Cytophagia</taxon>
        <taxon>Cytophagales</taxon>
        <taxon>Hymenobacteraceae</taxon>
        <taxon>Hymenobacter</taxon>
    </lineage>
</organism>
<evidence type="ECO:0000256" key="13">
    <source>
        <dbReference type="ARBA" id="ARBA00023136"/>
    </source>
</evidence>
<accession>A0A3R9P7I4</accession>
<dbReference type="SMART" id="SM00387">
    <property type="entry name" value="HATPase_c"/>
    <property type="match status" value="1"/>
</dbReference>
<dbReference type="Pfam" id="PF02518">
    <property type="entry name" value="HATPase_c"/>
    <property type="match status" value="1"/>
</dbReference>
<evidence type="ECO:0000256" key="2">
    <source>
        <dbReference type="ARBA" id="ARBA00004651"/>
    </source>
</evidence>
<dbReference type="PROSITE" id="PS50894">
    <property type="entry name" value="HPT"/>
    <property type="match status" value="1"/>
</dbReference>
<dbReference type="SUPFAM" id="SSF63829">
    <property type="entry name" value="Calcium-dependent phosphotriesterase"/>
    <property type="match status" value="1"/>
</dbReference>
<keyword evidence="5 17" id="KW-0597">Phosphoprotein</keyword>
<dbReference type="Gene3D" id="3.30.565.10">
    <property type="entry name" value="Histidine kinase-like ATPase, C-terminal domain"/>
    <property type="match status" value="1"/>
</dbReference>
<evidence type="ECO:0000256" key="10">
    <source>
        <dbReference type="ARBA" id="ARBA00022840"/>
    </source>
</evidence>
<keyword evidence="9 22" id="KW-0418">Kinase</keyword>
<dbReference type="InterPro" id="IPR013783">
    <property type="entry name" value="Ig-like_fold"/>
</dbReference>
<feature type="modified residue" description="4-aspartylphosphate" evidence="17">
    <location>
        <position position="1010"/>
    </location>
</feature>
<keyword evidence="23" id="KW-1185">Reference proteome</keyword>
<dbReference type="InterPro" id="IPR036641">
    <property type="entry name" value="HPT_dom_sf"/>
</dbReference>
<name>A0A3R9P7I4_9BACT</name>
<dbReference type="InterPro" id="IPR036097">
    <property type="entry name" value="HisK_dim/P_sf"/>
</dbReference>
<evidence type="ECO:0000259" key="19">
    <source>
        <dbReference type="PROSITE" id="PS50109"/>
    </source>
</evidence>
<keyword evidence="4" id="KW-1003">Cell membrane</keyword>
<dbReference type="CDD" id="cd00088">
    <property type="entry name" value="HPT"/>
    <property type="match status" value="1"/>
</dbReference>
<evidence type="ECO:0000256" key="17">
    <source>
        <dbReference type="PROSITE-ProRule" id="PRU00169"/>
    </source>
</evidence>
<dbReference type="PANTHER" id="PTHR45339:SF1">
    <property type="entry name" value="HYBRID SIGNAL TRANSDUCTION HISTIDINE KINASE J"/>
    <property type="match status" value="1"/>
</dbReference>
<evidence type="ECO:0000256" key="8">
    <source>
        <dbReference type="ARBA" id="ARBA00022741"/>
    </source>
</evidence>
<dbReference type="InterPro" id="IPR005467">
    <property type="entry name" value="His_kinase_dom"/>
</dbReference>
<dbReference type="InterPro" id="IPR008207">
    <property type="entry name" value="Sig_transdc_His_kin_Hpt_dom"/>
</dbReference>
<dbReference type="CDD" id="cd00082">
    <property type="entry name" value="HisKA"/>
    <property type="match status" value="1"/>
</dbReference>
<comment type="subcellular location">
    <subcellularLocation>
        <location evidence="2">Cell membrane</location>
        <topology evidence="2">Multi-pass membrane protein</topology>
    </subcellularLocation>
</comment>
<dbReference type="SUPFAM" id="SSF52172">
    <property type="entry name" value="CheY-like"/>
    <property type="match status" value="1"/>
</dbReference>
<dbReference type="SMART" id="SM00448">
    <property type="entry name" value="REC"/>
    <property type="match status" value="1"/>
</dbReference>
<comment type="caution">
    <text evidence="22">The sequence shown here is derived from an EMBL/GenBank/DDBJ whole genome shotgun (WGS) entry which is preliminary data.</text>
</comment>
<evidence type="ECO:0000256" key="7">
    <source>
        <dbReference type="ARBA" id="ARBA00022692"/>
    </source>
</evidence>
<feature type="domain" description="Histidine kinase" evidence="19">
    <location>
        <begin position="717"/>
        <end position="939"/>
    </location>
</feature>
<dbReference type="Pfam" id="PF01627">
    <property type="entry name" value="Hpt"/>
    <property type="match status" value="1"/>
</dbReference>
<dbReference type="SUPFAM" id="SSF47384">
    <property type="entry name" value="Homodimeric domain of signal transducing histidine kinase"/>
    <property type="match status" value="1"/>
</dbReference>
<keyword evidence="6" id="KW-0808">Transferase</keyword>
<dbReference type="GO" id="GO:0005524">
    <property type="term" value="F:ATP binding"/>
    <property type="evidence" value="ECO:0007669"/>
    <property type="project" value="UniProtKB-KW"/>
</dbReference>
<evidence type="ECO:0000256" key="14">
    <source>
        <dbReference type="ARBA" id="ARBA00064003"/>
    </source>
</evidence>
<sequence length="1216" mass="133385">MIRRLLLLFCLFTHLAAAQPLPQRQFLKQFGAAEGLSQPFIYALAQDKAGYLWIGTAEGLVRFDGTTFQTFTTREGLAEDFVTRLYVHPRTGRLWVGHYQGGLSFLNGQRFQPVAAAAKNAPLRPHTGIMPPDTAFREYGKPPYSYAEPPGFEPSFGLHHLLPPGTVPQCVVLDQEHNLWIGTAGQGLWRWSDRHVTFYPISATGHITALTSGGRAIAGNAEAQLFGLRLRSGKSSPITWTENRLQYAPSVILSTPDGRSLSIFTKRYPTPPARAIWVGTAGHGLWQIPIPAPKAIKANPTRRLPPDLAITALTQHPNGDLWVGTALDGAYRLPADTTQPAQHFTTANGLLHNTIYALTADTAGGVWIGTHDTGLAVWRNGRFQYHRFPKGGIDVSALVTDDAGRVWIGTEGAGVLSYFNGRFQQYSTPQGLVSPYCYALLPVRWGTSYHGGYRYDARREQLVAVHRNAISFADSSQHFTAATLPDNPLVRDLLPQAAVDWGDYCIWVLTRTGLLRLRTDEPDLLPSTTAPRPALLFSEVDGASRPPRQLGELSATQHRVSFWFRGISLLPGRAGMQYQYRLRGYQEEWSRPAAVGEAQFPRLDAGQYVFEVRARSGKYGTWSAPVTSGFRIATPFWRTWWFAALAAAAALSLAYAFTRARTATLRRQKLQLETTVRERTTELRQQKAATEQINADLVVARDAAEASRRAKAQFLANMSHEIRTPMNAVIGLTHLLRNTPINPEQGEFLEAIQSSSNNLLVIINDILDSSKMEAGKLTLEQAPLRLPELMERVARMFRFATEAKGLYFRTEIAPAVPAAILGDAVRLNQVLVNLVGNAVKFTTRGGITLRLTVVPTAETGAETLRFGVQDTGIGIPADKLDAIFEDFSQANASTTRQYGGTGLGLSIARNLVQLHGGRLWVESREGQGSTFWFDIPSLPTDAAAVRAEVTGPLAPFEPALRVLVAEDNDLNQLVARKTLEAWNVQVTIAANGRLAVEAAQQQAFDAVLLDVQMPEMDGYEAARQLRSLFPDAARLPLIGLTASALPEDRVLALEAGMNDTLAKPFDPAVLYARLAHFTGRAVPHAIPAAAPAMPSQVSPILSSSRPDWRLLEELAGGNEGFVQQIIRTFLAQAPELAVQLLQLPPGPELAQTAHKLKGQAAYFGVDSLTEQLDFVEQKARQPIADSSLAEACSSIQQQLLSLYPLLRERLPEAPQK</sequence>
<keyword evidence="18" id="KW-0732">Signal</keyword>
<dbReference type="Gene3D" id="3.40.50.2300">
    <property type="match status" value="1"/>
</dbReference>
<feature type="modified residue" description="Phosphohistidine" evidence="16">
    <location>
        <position position="1154"/>
    </location>
</feature>
<dbReference type="CDD" id="cd17546">
    <property type="entry name" value="REC_hyHK_CKI1_RcsC-like"/>
    <property type="match status" value="1"/>
</dbReference>
<dbReference type="EC" id="2.7.13.3" evidence="3"/>
<dbReference type="Gene3D" id="1.20.120.160">
    <property type="entry name" value="HPT domain"/>
    <property type="match status" value="1"/>
</dbReference>
<protein>
    <recommendedName>
        <fullName evidence="15">Sensory/regulatory protein RpfC</fullName>
        <ecNumber evidence="3">2.7.13.3</ecNumber>
    </recommendedName>
</protein>
<dbReference type="Pfam" id="PF07495">
    <property type="entry name" value="Y_Y_Y"/>
    <property type="match status" value="1"/>
</dbReference>
<dbReference type="SUPFAM" id="SSF47226">
    <property type="entry name" value="Histidine-containing phosphotransfer domain, HPT domain"/>
    <property type="match status" value="1"/>
</dbReference>
<evidence type="ECO:0000256" key="5">
    <source>
        <dbReference type="ARBA" id="ARBA00022553"/>
    </source>
</evidence>
<dbReference type="InterPro" id="IPR036890">
    <property type="entry name" value="HATPase_C_sf"/>
</dbReference>